<feature type="transmembrane region" description="Helical" evidence="1">
    <location>
        <begin position="152"/>
        <end position="176"/>
    </location>
</feature>
<keyword evidence="3" id="KW-1185">Reference proteome</keyword>
<evidence type="ECO:0000313" key="2">
    <source>
        <dbReference type="EMBL" id="QLL59745.1"/>
    </source>
</evidence>
<evidence type="ECO:0000256" key="1">
    <source>
        <dbReference type="SAM" id="Phobius"/>
    </source>
</evidence>
<organism evidence="2 3">
    <name type="scientific">Empedobacter falsenii</name>
    <dbReference type="NCBI Taxonomy" id="343874"/>
    <lineage>
        <taxon>Bacteria</taxon>
        <taxon>Pseudomonadati</taxon>
        <taxon>Bacteroidota</taxon>
        <taxon>Flavobacteriia</taxon>
        <taxon>Flavobacteriales</taxon>
        <taxon>Weeksellaceae</taxon>
        <taxon>Empedobacter</taxon>
    </lineage>
</organism>
<dbReference type="KEGG" id="efal:FH779_17365"/>
<keyword evidence="1" id="KW-0812">Transmembrane</keyword>
<evidence type="ECO:0000313" key="3">
    <source>
        <dbReference type="Proteomes" id="UP000510643"/>
    </source>
</evidence>
<reference evidence="2 3" key="1">
    <citation type="submission" date="2019-06" db="EMBL/GenBank/DDBJ databases">
        <title>Emergence of pandrug resistant Empedobacter falsenii in China.</title>
        <authorList>
            <person name="Dong N."/>
            <person name="Chen S."/>
            <person name="Zhang R."/>
        </authorList>
    </citation>
    <scope>NUCLEOTIDE SEQUENCE [LARGE SCALE GENOMIC DNA]</scope>
    <source>
        <strain evidence="2 3">1681-1</strain>
    </source>
</reference>
<dbReference type="InterPro" id="IPR049458">
    <property type="entry name" value="EpsG-like"/>
</dbReference>
<feature type="transmembrane region" description="Helical" evidence="1">
    <location>
        <begin position="295"/>
        <end position="316"/>
    </location>
</feature>
<feature type="transmembrane region" description="Helical" evidence="1">
    <location>
        <begin position="271"/>
        <end position="289"/>
    </location>
</feature>
<dbReference type="GeneID" id="78403261"/>
<proteinExistence type="predicted"/>
<feature type="transmembrane region" description="Helical" evidence="1">
    <location>
        <begin position="26"/>
        <end position="44"/>
    </location>
</feature>
<sequence>MYFILYSILLIFAFFEFVFRKTSLKLFFFFVVSSLFIITVSYTTSGPDFSNYQTHFQNSNLDYVRQASEPVHLFLIDFSKKIGFSFEEFYALYGVLIILPLLFFVLKSSPLPVFVMSIFFVIPFFPDITQIRNFLAISVFFTAIYFYRKSRVIFYALYILSVLCHFSMLSILPFFIIRKFSFFKNLKASNIIVLIGMALLVLVPRSISDPLITAINPKYNSYLEGTSTYLGTIVLFIPFFVLNNVVLYHYKNIFPKIKQNIDRQYKINIPFFIELITYANYLILLQYFIRDFSRITMNLSVLSYIYISIMVFYGWNTKKGEATSHIQMLILSIWSLATFYICFLALNDGEYFKIIEGIFINNSIYGSN</sequence>
<feature type="transmembrane region" description="Helical" evidence="1">
    <location>
        <begin position="89"/>
        <end position="106"/>
    </location>
</feature>
<feature type="transmembrane region" description="Helical" evidence="1">
    <location>
        <begin position="328"/>
        <end position="346"/>
    </location>
</feature>
<feature type="transmembrane region" description="Helical" evidence="1">
    <location>
        <begin position="227"/>
        <end position="250"/>
    </location>
</feature>
<gene>
    <name evidence="2" type="ORF">FH779_17365</name>
</gene>
<feature type="transmembrane region" description="Helical" evidence="1">
    <location>
        <begin position="188"/>
        <end position="207"/>
    </location>
</feature>
<protein>
    <submittedName>
        <fullName evidence="2">EpsG family protein</fullName>
    </submittedName>
</protein>
<dbReference type="Proteomes" id="UP000510643">
    <property type="component" value="Chromosome"/>
</dbReference>
<dbReference type="AlphaFoldDB" id="A0A7H9DXE7"/>
<accession>A0A7H9DXE7</accession>
<dbReference type="RefSeq" id="WP_180905588.1">
    <property type="nucleotide sequence ID" value="NZ_CP040908.1"/>
</dbReference>
<dbReference type="EMBL" id="CP040908">
    <property type="protein sequence ID" value="QLL59745.1"/>
    <property type="molecule type" value="Genomic_DNA"/>
</dbReference>
<name>A0A7H9DXE7_9FLAO</name>
<dbReference type="Pfam" id="PF14897">
    <property type="entry name" value="EpsG"/>
    <property type="match status" value="1"/>
</dbReference>
<feature type="transmembrane region" description="Helical" evidence="1">
    <location>
        <begin position="113"/>
        <end position="146"/>
    </location>
</feature>
<keyword evidence="1" id="KW-0472">Membrane</keyword>
<keyword evidence="1" id="KW-1133">Transmembrane helix</keyword>